<feature type="non-terminal residue" evidence="5">
    <location>
        <position position="136"/>
    </location>
</feature>
<dbReference type="GO" id="GO:0003677">
    <property type="term" value="F:DNA binding"/>
    <property type="evidence" value="ECO:0007669"/>
    <property type="project" value="UniProtKB-KW"/>
</dbReference>
<dbReference type="FunFam" id="1.10.10.10:FF:000056">
    <property type="entry name" value="IclR family transcriptional regulator"/>
    <property type="match status" value="1"/>
</dbReference>
<dbReference type="InterPro" id="IPR011991">
    <property type="entry name" value="ArsR-like_HTH"/>
</dbReference>
<reference evidence="5 6" key="1">
    <citation type="journal article" date="2020" name="Biotechnol. Biofuels">
        <title>New insights from the biogas microbiome by comprehensive genome-resolved metagenomics of nearly 1600 species originating from multiple anaerobic digesters.</title>
        <authorList>
            <person name="Campanaro S."/>
            <person name="Treu L."/>
            <person name="Rodriguez-R L.M."/>
            <person name="Kovalovszki A."/>
            <person name="Ziels R.M."/>
            <person name="Maus I."/>
            <person name="Zhu X."/>
            <person name="Kougias P.G."/>
            <person name="Basile A."/>
            <person name="Luo G."/>
            <person name="Schluter A."/>
            <person name="Konstantinidis K.T."/>
            <person name="Angelidaki I."/>
        </authorList>
    </citation>
    <scope>NUCLEOTIDE SEQUENCE [LARGE SCALE GENOMIC DNA]</scope>
    <source>
        <strain evidence="5">AS04akNAM_125</strain>
    </source>
</reference>
<keyword evidence="3" id="KW-0804">Transcription</keyword>
<dbReference type="EMBL" id="DULP01000113">
    <property type="protein sequence ID" value="HHW34061.1"/>
    <property type="molecule type" value="Genomic_DNA"/>
</dbReference>
<comment type="caution">
    <text evidence="5">The sequence shown here is derived from an EMBL/GenBank/DDBJ whole genome shotgun (WGS) entry which is preliminary data.</text>
</comment>
<evidence type="ECO:0000259" key="4">
    <source>
        <dbReference type="PROSITE" id="PS51077"/>
    </source>
</evidence>
<evidence type="ECO:0000313" key="5">
    <source>
        <dbReference type="EMBL" id="HHW34061.1"/>
    </source>
</evidence>
<dbReference type="AlphaFoldDB" id="A0A832PNG9"/>
<gene>
    <name evidence="5" type="ORF">GXX24_07980</name>
</gene>
<evidence type="ECO:0000256" key="1">
    <source>
        <dbReference type="ARBA" id="ARBA00023015"/>
    </source>
</evidence>
<dbReference type="PANTHER" id="PTHR30136:SF24">
    <property type="entry name" value="HTH-TYPE TRANSCRIPTIONAL REPRESSOR ALLR"/>
    <property type="match status" value="1"/>
</dbReference>
<dbReference type="PROSITE" id="PS51077">
    <property type="entry name" value="HTH_ICLR"/>
    <property type="match status" value="1"/>
</dbReference>
<dbReference type="InterPro" id="IPR050707">
    <property type="entry name" value="HTH_MetabolicPath_Reg"/>
</dbReference>
<organism evidence="5 6">
    <name type="scientific">Paracoccus solventivorans</name>
    <dbReference type="NCBI Taxonomy" id="53463"/>
    <lineage>
        <taxon>Bacteria</taxon>
        <taxon>Pseudomonadati</taxon>
        <taxon>Pseudomonadota</taxon>
        <taxon>Alphaproteobacteria</taxon>
        <taxon>Rhodobacterales</taxon>
        <taxon>Paracoccaceae</taxon>
        <taxon>Paracoccus</taxon>
    </lineage>
</organism>
<dbReference type="InterPro" id="IPR036390">
    <property type="entry name" value="WH_DNA-bd_sf"/>
</dbReference>
<evidence type="ECO:0000256" key="2">
    <source>
        <dbReference type="ARBA" id="ARBA00023125"/>
    </source>
</evidence>
<dbReference type="Gene3D" id="1.10.10.10">
    <property type="entry name" value="Winged helix-like DNA-binding domain superfamily/Winged helix DNA-binding domain"/>
    <property type="match status" value="1"/>
</dbReference>
<keyword evidence="2" id="KW-0238">DNA-binding</keyword>
<dbReference type="PANTHER" id="PTHR30136">
    <property type="entry name" value="HELIX-TURN-HELIX TRANSCRIPTIONAL REGULATOR, ICLR FAMILY"/>
    <property type="match status" value="1"/>
</dbReference>
<keyword evidence="1" id="KW-0805">Transcription regulation</keyword>
<evidence type="ECO:0000256" key="3">
    <source>
        <dbReference type="ARBA" id="ARBA00023163"/>
    </source>
</evidence>
<dbReference type="SUPFAM" id="SSF46785">
    <property type="entry name" value="Winged helix' DNA-binding domain"/>
    <property type="match status" value="1"/>
</dbReference>
<dbReference type="SMART" id="SM00346">
    <property type="entry name" value="HTH_ICLR"/>
    <property type="match status" value="1"/>
</dbReference>
<dbReference type="RefSeq" id="WP_303730124.1">
    <property type="nucleotide sequence ID" value="NZ_DULP01000113.1"/>
</dbReference>
<sequence length="136" mass="14891">MTRDTKRVKKVQVKQRDIPQVTHSSNVRAADTCLRVLQQIAFAEGPQGVTQIAARMGIAKSAVHKHLRTLIDHGMILQDPSTSLYRLGPKVWLMGQKAPHGQALAEIALPLMQAVRDELGLAVVLSVPTPRSAFVL</sequence>
<dbReference type="InterPro" id="IPR005471">
    <property type="entry name" value="Tscrpt_reg_IclR_N"/>
</dbReference>
<proteinExistence type="predicted"/>
<dbReference type="CDD" id="cd00090">
    <property type="entry name" value="HTH_ARSR"/>
    <property type="match status" value="1"/>
</dbReference>
<dbReference type="Pfam" id="PF09339">
    <property type="entry name" value="HTH_IclR"/>
    <property type="match status" value="1"/>
</dbReference>
<feature type="domain" description="HTH iclR-type" evidence="4">
    <location>
        <begin position="27"/>
        <end position="89"/>
    </location>
</feature>
<dbReference type="InterPro" id="IPR036388">
    <property type="entry name" value="WH-like_DNA-bd_sf"/>
</dbReference>
<dbReference type="GO" id="GO:0003700">
    <property type="term" value="F:DNA-binding transcription factor activity"/>
    <property type="evidence" value="ECO:0007669"/>
    <property type="project" value="TreeGrafter"/>
</dbReference>
<name>A0A832PNG9_9RHOB</name>
<evidence type="ECO:0000313" key="6">
    <source>
        <dbReference type="Proteomes" id="UP000580830"/>
    </source>
</evidence>
<dbReference type="Proteomes" id="UP000580830">
    <property type="component" value="Unassembled WGS sequence"/>
</dbReference>
<dbReference type="GO" id="GO:0045892">
    <property type="term" value="P:negative regulation of DNA-templated transcription"/>
    <property type="evidence" value="ECO:0007669"/>
    <property type="project" value="TreeGrafter"/>
</dbReference>
<protein>
    <submittedName>
        <fullName evidence="5">Helix-turn-helix domain-containing protein</fullName>
    </submittedName>
</protein>
<accession>A0A832PNG9</accession>